<comment type="caution">
    <text evidence="4">The sequence shown here is derived from an EMBL/GenBank/DDBJ whole genome shotgun (WGS) entry which is preliminary data.</text>
</comment>
<feature type="region of interest" description="Disordered" evidence="1">
    <location>
        <begin position="846"/>
        <end position="882"/>
    </location>
</feature>
<reference evidence="4 5" key="1">
    <citation type="submission" date="2021-12" db="EMBL/GenBank/DDBJ databases">
        <title>High titer production of polyol ester of fatty acids by Rhodotorula paludigena BS15 towards product separation-free biomass refinery.</title>
        <authorList>
            <person name="Mano J."/>
            <person name="Ono H."/>
            <person name="Tanaka T."/>
            <person name="Naito K."/>
            <person name="Sushida H."/>
            <person name="Ike M."/>
            <person name="Tokuyasu K."/>
            <person name="Kitaoka M."/>
        </authorList>
    </citation>
    <scope>NUCLEOTIDE SEQUENCE [LARGE SCALE GENOMIC DNA]</scope>
    <source>
        <strain evidence="4 5">BS15</strain>
    </source>
</reference>
<name>A0AAV5GAG4_9BASI</name>
<dbReference type="GO" id="GO:0006895">
    <property type="term" value="P:Golgi to endosome transport"/>
    <property type="evidence" value="ECO:0007669"/>
    <property type="project" value="InterPro"/>
</dbReference>
<keyword evidence="5" id="KW-1185">Reference proteome</keyword>
<organism evidence="4 5">
    <name type="scientific">Rhodotorula paludigena</name>
    <dbReference type="NCBI Taxonomy" id="86838"/>
    <lineage>
        <taxon>Eukaryota</taxon>
        <taxon>Fungi</taxon>
        <taxon>Dikarya</taxon>
        <taxon>Basidiomycota</taxon>
        <taxon>Pucciniomycotina</taxon>
        <taxon>Microbotryomycetes</taxon>
        <taxon>Sporidiobolales</taxon>
        <taxon>Sporidiobolaceae</taxon>
        <taxon>Rhodotorula</taxon>
    </lineage>
</organism>
<sequence>MFAMLDSLKSEDLATRRAAEAWMRCSLKSYIRVLDPLVFALLDPAIKPLARTVKIDDVRVPILAYAESFDQAVVLHALDNLLALARFGGQGFIRIAKGSFLKHTLDPALRERVLTANLETLTYLDGMIALLLRFLRADPDGSLNAALAPLNSHIHAVVAELLQVLISRGESELAGISTIESSLMVRLYLSVHREELDLQNKLLHVLHSVTFANGGLDRSHAKSASVSTTLEASANEAHPPDLTRDEFFVRIVSDAIAQHNNAVTHHWVDFLLMTIQQFRRSLQTVLLPLIDCLCARLAKLVRDFQECYTVSNLDAPMPASSTTDAEFTVLTNALERLLLMAVAETAPAGSDDDARSTTGGLSSDPSSSATGGGGGGLLGYMTGVLSHQELDSADVPEQVKLRHQALQRLRSAVDVLILAWDITAELEGDVEDDRSSSQTHFAVRMRVRARRALERLNKTLPHEVLENVTSYWHPYLERAAGATAVQVWPTLLAFAREILANQSANRSLLFPTLRPAHSKIDESGANYRTPGDTDSITTEKGKADGQSSIMNGEKKSASEKSVVREITQYLAQRVVPGLRRFLIDADRTASICSNMIYYIVGPALKTRNKSIDADPVIFELLHEMSQNPHAVKAWRSLVSDTFTDNRFFNASPSADQYWGPLIQGLVTSDKERFADLASKVSTTSSANIFTNRELESLSRALALRRLTYILLSGPKDRYLTQLPIIQEKLVDLLRAPVGDMVHAEVYLCLRVLFCRIDNQHLSGLWPVILTELLRLFDSLVEHAVPDGSDLLQLVFSACKFLDLTLVLQTEDFQIHEWMFVTDTVDAIYPPDSWLPQAIMDRLGDMLSDPRSSSSANSSGQANASNGIESGSTPLEEGESSAARRPILKARRVGSIHELDEFFGSVSLTAYESVYMSGTRVDHAAVERSLRRDVFEGA</sequence>
<dbReference type="InterPro" id="IPR016024">
    <property type="entry name" value="ARM-type_fold"/>
</dbReference>
<accession>A0AAV5GAG4</accession>
<feature type="region of interest" description="Disordered" evidence="1">
    <location>
        <begin position="348"/>
        <end position="373"/>
    </location>
</feature>
<feature type="region of interest" description="Disordered" evidence="1">
    <location>
        <begin position="521"/>
        <end position="556"/>
    </location>
</feature>
<feature type="domain" description="DOP1-like C-terminal" evidence="2">
    <location>
        <begin position="474"/>
        <end position="914"/>
    </location>
</feature>
<dbReference type="Pfam" id="PF24601">
    <property type="entry name" value="TPR_DOP1"/>
    <property type="match status" value="1"/>
</dbReference>
<dbReference type="GO" id="GO:0005768">
    <property type="term" value="C:endosome"/>
    <property type="evidence" value="ECO:0007669"/>
    <property type="project" value="TreeGrafter"/>
</dbReference>
<dbReference type="InterPro" id="IPR056457">
    <property type="entry name" value="DOP1_C"/>
</dbReference>
<dbReference type="SUPFAM" id="SSF48371">
    <property type="entry name" value="ARM repeat"/>
    <property type="match status" value="1"/>
</dbReference>
<gene>
    <name evidence="4" type="ORF">Rhopal_000018-T1</name>
</gene>
<evidence type="ECO:0000259" key="3">
    <source>
        <dbReference type="Pfam" id="PF24601"/>
    </source>
</evidence>
<feature type="compositionally biased region" description="Low complexity" evidence="1">
    <location>
        <begin position="356"/>
        <end position="369"/>
    </location>
</feature>
<feature type="compositionally biased region" description="Low complexity" evidence="1">
    <location>
        <begin position="851"/>
        <end position="866"/>
    </location>
</feature>
<dbReference type="Pfam" id="PF24598">
    <property type="entry name" value="DOP1_C"/>
    <property type="match status" value="1"/>
</dbReference>
<dbReference type="PANTHER" id="PTHR14042:SF24">
    <property type="entry name" value="PROTEIN DOPEY-1 HOMOLOG"/>
    <property type="match status" value="1"/>
</dbReference>
<evidence type="ECO:0000256" key="1">
    <source>
        <dbReference type="SAM" id="MobiDB-lite"/>
    </source>
</evidence>
<dbReference type="EMBL" id="BQKY01000001">
    <property type="protein sequence ID" value="GJN87073.1"/>
    <property type="molecule type" value="Genomic_DNA"/>
</dbReference>
<proteinExistence type="predicted"/>
<evidence type="ECO:0000313" key="4">
    <source>
        <dbReference type="EMBL" id="GJN87073.1"/>
    </source>
</evidence>
<dbReference type="GO" id="GO:0005802">
    <property type="term" value="C:trans-Golgi network"/>
    <property type="evidence" value="ECO:0007669"/>
    <property type="project" value="TreeGrafter"/>
</dbReference>
<protein>
    <recommendedName>
        <fullName evidence="6">Dopey N-terminal domain-containing protein</fullName>
    </recommendedName>
</protein>
<dbReference type="InterPro" id="IPR040314">
    <property type="entry name" value="DOP1"/>
</dbReference>
<dbReference type="GO" id="GO:0005829">
    <property type="term" value="C:cytosol"/>
    <property type="evidence" value="ECO:0007669"/>
    <property type="project" value="GOC"/>
</dbReference>
<evidence type="ECO:0000313" key="5">
    <source>
        <dbReference type="Proteomes" id="UP001342314"/>
    </source>
</evidence>
<dbReference type="AlphaFoldDB" id="A0AAV5GAG4"/>
<dbReference type="InterPro" id="IPR056459">
    <property type="entry name" value="TPR_DOP1"/>
</dbReference>
<feature type="domain" description="DOP1-like TPR" evidence="3">
    <location>
        <begin position="222"/>
        <end position="307"/>
    </location>
</feature>
<evidence type="ECO:0000259" key="2">
    <source>
        <dbReference type="Pfam" id="PF24598"/>
    </source>
</evidence>
<dbReference type="Proteomes" id="UP001342314">
    <property type="component" value="Unassembled WGS sequence"/>
</dbReference>
<evidence type="ECO:0008006" key="6">
    <source>
        <dbReference type="Google" id="ProtNLM"/>
    </source>
</evidence>
<dbReference type="PANTHER" id="PTHR14042">
    <property type="entry name" value="DOPEY-RELATED"/>
    <property type="match status" value="1"/>
</dbReference>